<evidence type="ECO:0000313" key="6">
    <source>
        <dbReference type="Proteomes" id="UP000289859"/>
    </source>
</evidence>
<name>A0A4Q0NTP9_9FLAO</name>
<dbReference type="PANTHER" id="PTHR43179">
    <property type="entry name" value="RHAMNOSYLTRANSFERASE WBBL"/>
    <property type="match status" value="1"/>
</dbReference>
<organism evidence="5 6">
    <name type="scientific">Leeuwenhoekiella polynyae</name>
    <dbReference type="NCBI Taxonomy" id="1550906"/>
    <lineage>
        <taxon>Bacteria</taxon>
        <taxon>Pseudomonadati</taxon>
        <taxon>Bacteroidota</taxon>
        <taxon>Flavobacteriia</taxon>
        <taxon>Flavobacteriales</taxon>
        <taxon>Flavobacteriaceae</taxon>
        <taxon>Leeuwenhoekiella</taxon>
    </lineage>
</organism>
<dbReference type="Gene3D" id="3.90.550.10">
    <property type="entry name" value="Spore Coat Polysaccharide Biosynthesis Protein SpsA, Chain A"/>
    <property type="match status" value="1"/>
</dbReference>
<comment type="caution">
    <text evidence="5">The sequence shown here is derived from an EMBL/GenBank/DDBJ whole genome shotgun (WGS) entry which is preliminary data.</text>
</comment>
<dbReference type="InterPro" id="IPR029044">
    <property type="entry name" value="Nucleotide-diphossugar_trans"/>
</dbReference>
<dbReference type="OrthoDB" id="9771846at2"/>
<accession>A0A4Q0NTP9</accession>
<keyword evidence="2" id="KW-0328">Glycosyltransferase</keyword>
<evidence type="ECO:0000313" key="5">
    <source>
        <dbReference type="EMBL" id="RXG14687.1"/>
    </source>
</evidence>
<dbReference type="SUPFAM" id="SSF53448">
    <property type="entry name" value="Nucleotide-diphospho-sugar transferases"/>
    <property type="match status" value="1"/>
</dbReference>
<dbReference type="PANTHER" id="PTHR43179:SF12">
    <property type="entry name" value="GALACTOFURANOSYLTRANSFERASE GLFT2"/>
    <property type="match status" value="1"/>
</dbReference>
<sequence length="330" mass="38013">MKVYIIILNHKGWKDTVECLESVLKSTYKNFQLLLVDNSPNNEDVEKMIEWCNGGITQIQTLCNSIVYPLEIKPIAYRYLTEEELLNGKFKEQLLIIKAENNCGYAAGNNIGLQYALKSDDFKYCWLLNNDTVIEPTALENAICFMDGNPKVGLGGSRLMYYDRPDVVQGIGGSFNYCFSVGNHVLDNISSEQIDFDKEYHIDYPIGASMLISKECLVEIGLLEERYFLFYEEIDWAVRARKVHFDIKPILKSIVYHKEGATIHKEEKEYIKSEFGDLMSLSSRLTFVKKLNRKNMATTYLGFVGVIVNRIRRLQFKRAIKVVQLIVKSF</sequence>
<dbReference type="InterPro" id="IPR001173">
    <property type="entry name" value="Glyco_trans_2-like"/>
</dbReference>
<dbReference type="EMBL" id="QOVK01000022">
    <property type="protein sequence ID" value="RXG14687.1"/>
    <property type="molecule type" value="Genomic_DNA"/>
</dbReference>
<proteinExistence type="inferred from homology"/>
<dbReference type="Pfam" id="PF00535">
    <property type="entry name" value="Glycos_transf_2"/>
    <property type="match status" value="1"/>
</dbReference>
<dbReference type="AlphaFoldDB" id="A0A4Q0NTP9"/>
<keyword evidence="3" id="KW-0808">Transferase</keyword>
<reference evidence="5 6" key="1">
    <citation type="submission" date="2018-07" db="EMBL/GenBank/DDBJ databases">
        <title>Leeuwenhoekiella genomics.</title>
        <authorList>
            <person name="Tahon G."/>
            <person name="Willems A."/>
        </authorList>
    </citation>
    <scope>NUCLEOTIDE SEQUENCE [LARGE SCALE GENOMIC DNA]</scope>
    <source>
        <strain evidence="5 6">LMG 29608</strain>
    </source>
</reference>
<dbReference type="GO" id="GO:0016757">
    <property type="term" value="F:glycosyltransferase activity"/>
    <property type="evidence" value="ECO:0007669"/>
    <property type="project" value="UniProtKB-KW"/>
</dbReference>
<comment type="similarity">
    <text evidence="1">Belongs to the glycosyltransferase 2 family.</text>
</comment>
<keyword evidence="6" id="KW-1185">Reference proteome</keyword>
<evidence type="ECO:0000256" key="2">
    <source>
        <dbReference type="ARBA" id="ARBA00022676"/>
    </source>
</evidence>
<dbReference type="Proteomes" id="UP000289859">
    <property type="component" value="Unassembled WGS sequence"/>
</dbReference>
<dbReference type="RefSeq" id="WP_128766724.1">
    <property type="nucleotide sequence ID" value="NZ_JBHUOO010000018.1"/>
</dbReference>
<evidence type="ECO:0000259" key="4">
    <source>
        <dbReference type="Pfam" id="PF00535"/>
    </source>
</evidence>
<protein>
    <recommendedName>
        <fullName evidence="4">Glycosyltransferase 2-like domain-containing protein</fullName>
    </recommendedName>
</protein>
<feature type="domain" description="Glycosyltransferase 2-like" evidence="4">
    <location>
        <begin position="90"/>
        <end position="167"/>
    </location>
</feature>
<evidence type="ECO:0000256" key="3">
    <source>
        <dbReference type="ARBA" id="ARBA00022679"/>
    </source>
</evidence>
<gene>
    <name evidence="5" type="ORF">DSM02_3457</name>
</gene>
<evidence type="ECO:0000256" key="1">
    <source>
        <dbReference type="ARBA" id="ARBA00006739"/>
    </source>
</evidence>
<dbReference type="CDD" id="cd04186">
    <property type="entry name" value="GT_2_like_c"/>
    <property type="match status" value="1"/>
</dbReference>